<evidence type="ECO:0000313" key="14">
    <source>
        <dbReference type="EMBL" id="KAA2213866.1"/>
    </source>
</evidence>
<dbReference type="EMBL" id="VUKA01000002">
    <property type="protein sequence ID" value="KAA2213866.1"/>
    <property type="molecule type" value="Genomic_DNA"/>
</dbReference>
<dbReference type="InterPro" id="IPR036097">
    <property type="entry name" value="HisK_dim/P_sf"/>
</dbReference>
<dbReference type="InterPro" id="IPR036890">
    <property type="entry name" value="HATPase_C_sf"/>
</dbReference>
<dbReference type="RefSeq" id="WP_149811522.1">
    <property type="nucleotide sequence ID" value="NZ_VUKA01000002.1"/>
</dbReference>
<dbReference type="Gene3D" id="3.30.565.10">
    <property type="entry name" value="Histidine kinase-like ATPase, C-terminal domain"/>
    <property type="match status" value="1"/>
</dbReference>
<dbReference type="SUPFAM" id="SSF47384">
    <property type="entry name" value="Homodimeric domain of signal transducing histidine kinase"/>
    <property type="match status" value="1"/>
</dbReference>
<dbReference type="EC" id="2.7.13.3" evidence="3"/>
<dbReference type="SMART" id="SM00387">
    <property type="entry name" value="HATPase_c"/>
    <property type="match status" value="1"/>
</dbReference>
<keyword evidence="15" id="KW-1185">Reference proteome</keyword>
<dbReference type="GO" id="GO:0005886">
    <property type="term" value="C:plasma membrane"/>
    <property type="evidence" value="ECO:0007669"/>
    <property type="project" value="TreeGrafter"/>
</dbReference>
<dbReference type="Gene3D" id="1.10.8.500">
    <property type="entry name" value="HAMP domain in histidine kinase"/>
    <property type="match status" value="1"/>
</dbReference>
<dbReference type="GO" id="GO:0000155">
    <property type="term" value="F:phosphorelay sensor kinase activity"/>
    <property type="evidence" value="ECO:0007669"/>
    <property type="project" value="InterPro"/>
</dbReference>
<comment type="subcellular location">
    <subcellularLocation>
        <location evidence="2">Membrane</location>
    </subcellularLocation>
</comment>
<dbReference type="CDD" id="cd00075">
    <property type="entry name" value="HATPase"/>
    <property type="match status" value="1"/>
</dbReference>
<evidence type="ECO:0000313" key="15">
    <source>
        <dbReference type="Proteomes" id="UP000322110"/>
    </source>
</evidence>
<feature type="transmembrane region" description="Helical" evidence="11">
    <location>
        <begin position="12"/>
        <end position="32"/>
    </location>
</feature>
<dbReference type="InterPro" id="IPR005467">
    <property type="entry name" value="His_kinase_dom"/>
</dbReference>
<evidence type="ECO:0000256" key="1">
    <source>
        <dbReference type="ARBA" id="ARBA00000085"/>
    </source>
</evidence>
<dbReference type="AlphaFoldDB" id="A0A5B2TH94"/>
<keyword evidence="8 11" id="KW-1133">Transmembrane helix</keyword>
<dbReference type="PROSITE" id="PS50109">
    <property type="entry name" value="HIS_KIN"/>
    <property type="match status" value="1"/>
</dbReference>
<dbReference type="InterPro" id="IPR003661">
    <property type="entry name" value="HisK_dim/P_dom"/>
</dbReference>
<dbReference type="Pfam" id="PF02518">
    <property type="entry name" value="HATPase_c"/>
    <property type="match status" value="1"/>
</dbReference>
<sequence length="445" mass="46600">MRWLRSFAPRVALLVGGVVLVASVGGAGWGWLRAQDALRRQLDLVLATDAEGLLRDYETYGLRGLAEAATIYARRQGPLRVLLLAPDGRPIAGRLPGAPARLRGFVTLEGEEGRQRLLGALLPDGTNLLVGASLVPVDRAAAALAWTPPVAAAIAATLALVLGFLAARRLEARLAGISGAAQAVMAGDLTQRLPQSGAGDEFDRLAVTINAMLARIETLVAELRQVTDDIAHDLRSPLSRLRQRLEAALAAPRDAAADSATLEAAIAELDETLATFAALMRIARAEAGAGRESFAALDLSALVADTCEIYAGVAEEAGRVLETRIAPGLFLVGSPALLRQALANLLDNALNHAEGRITVALEAGPVLSVSDEGPGIPEAERDKVLRRFYRLDRSRNAPGTGLGLAMVAAIARLHGGRIGLEGAGGGTRFIIRFAAAGVNTPEKVR</sequence>
<dbReference type="Pfam" id="PF00672">
    <property type="entry name" value="HAMP"/>
    <property type="match status" value="1"/>
</dbReference>
<evidence type="ECO:0000256" key="4">
    <source>
        <dbReference type="ARBA" id="ARBA00022553"/>
    </source>
</evidence>
<evidence type="ECO:0000256" key="5">
    <source>
        <dbReference type="ARBA" id="ARBA00022679"/>
    </source>
</evidence>
<evidence type="ECO:0000259" key="12">
    <source>
        <dbReference type="PROSITE" id="PS50109"/>
    </source>
</evidence>
<dbReference type="InterPro" id="IPR003594">
    <property type="entry name" value="HATPase_dom"/>
</dbReference>
<evidence type="ECO:0000256" key="10">
    <source>
        <dbReference type="ARBA" id="ARBA00023136"/>
    </source>
</evidence>
<dbReference type="SUPFAM" id="SSF158472">
    <property type="entry name" value="HAMP domain-like"/>
    <property type="match status" value="1"/>
</dbReference>
<dbReference type="Proteomes" id="UP000322110">
    <property type="component" value="Unassembled WGS sequence"/>
</dbReference>
<dbReference type="InterPro" id="IPR050428">
    <property type="entry name" value="TCS_sensor_his_kinase"/>
</dbReference>
<feature type="transmembrane region" description="Helical" evidence="11">
    <location>
        <begin position="143"/>
        <end position="167"/>
    </location>
</feature>
<evidence type="ECO:0000256" key="6">
    <source>
        <dbReference type="ARBA" id="ARBA00022692"/>
    </source>
</evidence>
<feature type="domain" description="Histidine kinase" evidence="12">
    <location>
        <begin position="229"/>
        <end position="437"/>
    </location>
</feature>
<dbReference type="SMART" id="SM00388">
    <property type="entry name" value="HisKA"/>
    <property type="match status" value="1"/>
</dbReference>
<dbReference type="PANTHER" id="PTHR45436">
    <property type="entry name" value="SENSOR HISTIDINE KINASE YKOH"/>
    <property type="match status" value="1"/>
</dbReference>
<dbReference type="CDD" id="cd06225">
    <property type="entry name" value="HAMP"/>
    <property type="match status" value="1"/>
</dbReference>
<dbReference type="PRINTS" id="PR00344">
    <property type="entry name" value="BCTRLSENSOR"/>
</dbReference>
<evidence type="ECO:0000256" key="9">
    <source>
        <dbReference type="ARBA" id="ARBA00023012"/>
    </source>
</evidence>
<evidence type="ECO:0000256" key="8">
    <source>
        <dbReference type="ARBA" id="ARBA00022989"/>
    </source>
</evidence>
<evidence type="ECO:0000256" key="2">
    <source>
        <dbReference type="ARBA" id="ARBA00004370"/>
    </source>
</evidence>
<keyword evidence="7" id="KW-0418">Kinase</keyword>
<protein>
    <recommendedName>
        <fullName evidence="3">histidine kinase</fullName>
        <ecNumber evidence="3">2.7.13.3</ecNumber>
    </recommendedName>
</protein>
<evidence type="ECO:0000256" key="7">
    <source>
        <dbReference type="ARBA" id="ARBA00022777"/>
    </source>
</evidence>
<evidence type="ECO:0000259" key="13">
    <source>
        <dbReference type="PROSITE" id="PS50885"/>
    </source>
</evidence>
<comment type="caution">
    <text evidence="14">The sequence shown here is derived from an EMBL/GenBank/DDBJ whole genome shotgun (WGS) entry which is preliminary data.</text>
</comment>
<comment type="catalytic activity">
    <reaction evidence="1">
        <text>ATP + protein L-histidine = ADP + protein N-phospho-L-histidine.</text>
        <dbReference type="EC" id="2.7.13.3"/>
    </reaction>
</comment>
<keyword evidence="10 11" id="KW-0472">Membrane</keyword>
<dbReference type="InterPro" id="IPR004358">
    <property type="entry name" value="Sig_transdc_His_kin-like_C"/>
</dbReference>
<organism evidence="14 15">
    <name type="scientific">Teichococcus oryzae</name>
    <dbReference type="NCBI Taxonomy" id="1608942"/>
    <lineage>
        <taxon>Bacteria</taxon>
        <taxon>Pseudomonadati</taxon>
        <taxon>Pseudomonadota</taxon>
        <taxon>Alphaproteobacteria</taxon>
        <taxon>Acetobacterales</taxon>
        <taxon>Roseomonadaceae</taxon>
        <taxon>Roseomonas</taxon>
    </lineage>
</organism>
<dbReference type="OrthoDB" id="9815202at2"/>
<keyword evidence="9" id="KW-0902">Two-component regulatory system</keyword>
<evidence type="ECO:0000256" key="11">
    <source>
        <dbReference type="SAM" id="Phobius"/>
    </source>
</evidence>
<dbReference type="SUPFAM" id="SSF55874">
    <property type="entry name" value="ATPase domain of HSP90 chaperone/DNA topoisomerase II/histidine kinase"/>
    <property type="match status" value="1"/>
</dbReference>
<evidence type="ECO:0000256" key="3">
    <source>
        <dbReference type="ARBA" id="ARBA00012438"/>
    </source>
</evidence>
<dbReference type="PANTHER" id="PTHR45436:SF8">
    <property type="entry name" value="HISTIDINE KINASE"/>
    <property type="match status" value="1"/>
</dbReference>
<gene>
    <name evidence="14" type="ORF">F0Q34_07385</name>
</gene>
<feature type="domain" description="HAMP" evidence="13">
    <location>
        <begin position="168"/>
        <end position="221"/>
    </location>
</feature>
<keyword evidence="6 11" id="KW-0812">Transmembrane</keyword>
<name>A0A5B2TH94_9PROT</name>
<dbReference type="Gene3D" id="1.10.287.130">
    <property type="match status" value="1"/>
</dbReference>
<dbReference type="InterPro" id="IPR003660">
    <property type="entry name" value="HAMP_dom"/>
</dbReference>
<reference evidence="14 15" key="1">
    <citation type="journal article" date="2015" name="Int. J. Syst. Evol. Microbiol.">
        <title>Roseomonas oryzae sp. nov., isolated from paddy rhizosphere soil.</title>
        <authorList>
            <person name="Ramaprasad E.V."/>
            <person name="Sasikala Ch."/>
            <person name="Ramana Ch.V."/>
        </authorList>
    </citation>
    <scope>NUCLEOTIDE SEQUENCE [LARGE SCALE GENOMIC DNA]</scope>
    <source>
        <strain evidence="14 15">KCTC 42542</strain>
    </source>
</reference>
<dbReference type="SMART" id="SM00304">
    <property type="entry name" value="HAMP"/>
    <property type="match status" value="1"/>
</dbReference>
<proteinExistence type="predicted"/>
<accession>A0A5B2TH94</accession>
<keyword evidence="4" id="KW-0597">Phosphoprotein</keyword>
<dbReference type="PROSITE" id="PS50885">
    <property type="entry name" value="HAMP"/>
    <property type="match status" value="1"/>
</dbReference>
<keyword evidence="5" id="KW-0808">Transferase</keyword>